<dbReference type="Gene3D" id="3.40.640.10">
    <property type="entry name" value="Type I PLP-dependent aspartate aminotransferase-like (Major domain)"/>
    <property type="match status" value="1"/>
</dbReference>
<dbReference type="InterPro" id="IPR015422">
    <property type="entry name" value="PyrdxlP-dep_Trfase_small"/>
</dbReference>
<evidence type="ECO:0000259" key="8">
    <source>
        <dbReference type="Pfam" id="PF00266"/>
    </source>
</evidence>
<dbReference type="AlphaFoldDB" id="A0A6J6BEU8"/>
<keyword evidence="4" id="KW-0479">Metal-binding</keyword>
<dbReference type="EMBL" id="CAEZSO010000023">
    <property type="protein sequence ID" value="CAB4536913.1"/>
    <property type="molecule type" value="Genomic_DNA"/>
</dbReference>
<keyword evidence="7" id="KW-0411">Iron-sulfur</keyword>
<dbReference type="PIRSF" id="PIRSF005572">
    <property type="entry name" value="NifS"/>
    <property type="match status" value="1"/>
</dbReference>
<organism evidence="9">
    <name type="scientific">freshwater metagenome</name>
    <dbReference type="NCBI Taxonomy" id="449393"/>
    <lineage>
        <taxon>unclassified sequences</taxon>
        <taxon>metagenomes</taxon>
        <taxon>ecological metagenomes</taxon>
    </lineage>
</organism>
<dbReference type="Gene3D" id="3.90.1150.10">
    <property type="entry name" value="Aspartate Aminotransferase, domain 1"/>
    <property type="match status" value="1"/>
</dbReference>
<dbReference type="PANTHER" id="PTHR11601">
    <property type="entry name" value="CYSTEINE DESULFURYLASE FAMILY MEMBER"/>
    <property type="match status" value="1"/>
</dbReference>
<evidence type="ECO:0000256" key="4">
    <source>
        <dbReference type="ARBA" id="ARBA00022723"/>
    </source>
</evidence>
<name>A0A6J6BEU8_9ZZZZ</name>
<dbReference type="InterPro" id="IPR016454">
    <property type="entry name" value="Cysteine_dSase"/>
</dbReference>
<dbReference type="PANTHER" id="PTHR11601:SF34">
    <property type="entry name" value="CYSTEINE DESULFURASE"/>
    <property type="match status" value="1"/>
</dbReference>
<evidence type="ECO:0000256" key="7">
    <source>
        <dbReference type="ARBA" id="ARBA00023014"/>
    </source>
</evidence>
<evidence type="ECO:0000256" key="1">
    <source>
        <dbReference type="ARBA" id="ARBA00001933"/>
    </source>
</evidence>
<sequence length="372" mass="39126">MAYLDAGSSQPLNPAGQRAFLQALADGWADPARLHAQGRKSQLLAEEAHQTIAEVLAVRRDELHILSSGTTAVQSAVRGLNHARRRETSPVVVSAVEHSSVINATHSLGNAETTLLPVDSMGLVDAAELEALLTSHGARLVAVQSVNQETGIQQDTEVIAGLCQAHAVPYLVDAAQSVGRAEIPQQWDVLTASAHKWGGPAGIGLLVIRTGTPWHPSDSTHALGVSGQGFPNIPALMAAAASLVQADHDRRENGERLKELNNHIRMVVNGIDGIDVVGHPTKHAAHLLTLNAPRIAGDVLVEHLDRLGISVASGSACSSMSLDPSHVLLAMGIETYGNIRIGLTDRTTEDDVAEFLTALPHVIQAIGAPLGD</sequence>
<evidence type="ECO:0000256" key="6">
    <source>
        <dbReference type="ARBA" id="ARBA00023004"/>
    </source>
</evidence>
<dbReference type="SUPFAM" id="SSF53383">
    <property type="entry name" value="PLP-dependent transferases"/>
    <property type="match status" value="1"/>
</dbReference>
<evidence type="ECO:0000256" key="5">
    <source>
        <dbReference type="ARBA" id="ARBA00022898"/>
    </source>
</evidence>
<accession>A0A6J6BEU8</accession>
<dbReference type="InterPro" id="IPR000192">
    <property type="entry name" value="Aminotrans_V_dom"/>
</dbReference>
<dbReference type="GO" id="GO:0051536">
    <property type="term" value="F:iron-sulfur cluster binding"/>
    <property type="evidence" value="ECO:0007669"/>
    <property type="project" value="UniProtKB-KW"/>
</dbReference>
<comment type="cofactor">
    <cofactor evidence="1">
        <name>pyridoxal 5'-phosphate</name>
        <dbReference type="ChEBI" id="CHEBI:597326"/>
    </cofactor>
</comment>
<gene>
    <name evidence="9" type="ORF">UFOPK1446_00193</name>
</gene>
<dbReference type="Pfam" id="PF00266">
    <property type="entry name" value="Aminotran_5"/>
    <property type="match status" value="1"/>
</dbReference>
<dbReference type="GO" id="GO:0046872">
    <property type="term" value="F:metal ion binding"/>
    <property type="evidence" value="ECO:0007669"/>
    <property type="project" value="UniProtKB-KW"/>
</dbReference>
<dbReference type="InterPro" id="IPR015421">
    <property type="entry name" value="PyrdxlP-dep_Trfase_major"/>
</dbReference>
<evidence type="ECO:0000256" key="3">
    <source>
        <dbReference type="ARBA" id="ARBA00022679"/>
    </source>
</evidence>
<evidence type="ECO:0000256" key="2">
    <source>
        <dbReference type="ARBA" id="ARBA00006490"/>
    </source>
</evidence>
<evidence type="ECO:0000313" key="9">
    <source>
        <dbReference type="EMBL" id="CAB4536913.1"/>
    </source>
</evidence>
<dbReference type="GO" id="GO:0016740">
    <property type="term" value="F:transferase activity"/>
    <property type="evidence" value="ECO:0007669"/>
    <property type="project" value="UniProtKB-KW"/>
</dbReference>
<keyword evidence="3" id="KW-0808">Transferase</keyword>
<keyword evidence="5" id="KW-0663">Pyridoxal phosphate</keyword>
<dbReference type="InterPro" id="IPR015424">
    <property type="entry name" value="PyrdxlP-dep_Trfase"/>
</dbReference>
<comment type="similarity">
    <text evidence="2">Belongs to the class-V pyridoxal-phosphate-dependent aminotransferase family. NifS/IscS subfamily.</text>
</comment>
<proteinExistence type="inferred from homology"/>
<feature type="domain" description="Aminotransferase class V" evidence="8">
    <location>
        <begin position="23"/>
        <end position="354"/>
    </location>
</feature>
<reference evidence="9" key="1">
    <citation type="submission" date="2020-05" db="EMBL/GenBank/DDBJ databases">
        <authorList>
            <person name="Chiriac C."/>
            <person name="Salcher M."/>
            <person name="Ghai R."/>
            <person name="Kavagutti S V."/>
        </authorList>
    </citation>
    <scope>NUCLEOTIDE SEQUENCE</scope>
</reference>
<protein>
    <submittedName>
        <fullName evidence="9">Unannotated protein</fullName>
    </submittedName>
</protein>
<keyword evidence="6" id="KW-0408">Iron</keyword>